<evidence type="ECO:0000313" key="8">
    <source>
        <dbReference type="Proteomes" id="UP000316580"/>
    </source>
</evidence>
<keyword evidence="1" id="KW-0134">Cell wall</keyword>
<evidence type="ECO:0000259" key="6">
    <source>
        <dbReference type="PROSITE" id="PS50847"/>
    </source>
</evidence>
<dbReference type="AlphaFoldDB" id="A0A660A6V6"/>
<keyword evidence="3" id="KW-0732">Signal</keyword>
<accession>A0A660A6V6</accession>
<keyword evidence="5" id="KW-0472">Membrane</keyword>
<keyword evidence="5" id="KW-1133">Transmembrane helix</keyword>
<evidence type="ECO:0000256" key="5">
    <source>
        <dbReference type="SAM" id="Phobius"/>
    </source>
</evidence>
<dbReference type="PROSITE" id="PS50847">
    <property type="entry name" value="GRAM_POS_ANCHORING"/>
    <property type="match status" value="1"/>
</dbReference>
<keyword evidence="2" id="KW-0964">Secreted</keyword>
<feature type="domain" description="Gram-positive cocci surface proteins LPxTG" evidence="6">
    <location>
        <begin position="4"/>
        <end position="37"/>
    </location>
</feature>
<evidence type="ECO:0000256" key="4">
    <source>
        <dbReference type="ARBA" id="ARBA00023088"/>
    </source>
</evidence>
<feature type="transmembrane region" description="Helical" evidence="5">
    <location>
        <begin position="14"/>
        <end position="31"/>
    </location>
</feature>
<dbReference type="EMBL" id="VCID01000496">
    <property type="protein sequence ID" value="TNY48310.1"/>
    <property type="molecule type" value="Genomic_DNA"/>
</dbReference>
<evidence type="ECO:0000256" key="2">
    <source>
        <dbReference type="ARBA" id="ARBA00022525"/>
    </source>
</evidence>
<proteinExistence type="predicted"/>
<reference evidence="7 8" key="1">
    <citation type="submission" date="2019-05" db="EMBL/GenBank/DDBJ databases">
        <title>Novel genomic isolates of S.pyogenes and S.dysgalactiae subsp. equisimilis associated to necrotising fasciitis (NSTI).</title>
        <authorList>
            <person name="Barrantes I."/>
        </authorList>
    </citation>
    <scope>NUCLEOTIDE SEQUENCE [LARGE SCALE GENOMIC DNA]</scope>
    <source>
        <strain evidence="7 8">SPY6028</strain>
    </source>
</reference>
<comment type="caution">
    <text evidence="7">The sequence shown here is derived from an EMBL/GenBank/DDBJ whole genome shotgun (WGS) entry which is preliminary data.</text>
</comment>
<protein>
    <submittedName>
        <fullName evidence="7">LPXTG cell wall anchor domain-containing protein</fullName>
    </submittedName>
</protein>
<evidence type="ECO:0000313" key="7">
    <source>
        <dbReference type="EMBL" id="TNY48310.1"/>
    </source>
</evidence>
<name>A0A660A6V6_STRPY</name>
<dbReference type="Pfam" id="PF00746">
    <property type="entry name" value="Gram_pos_anchor"/>
    <property type="match status" value="1"/>
</dbReference>
<dbReference type="InterPro" id="IPR019931">
    <property type="entry name" value="LPXTG_anchor"/>
</dbReference>
<keyword evidence="5" id="KW-0812">Transmembrane</keyword>
<feature type="non-terminal residue" evidence="7">
    <location>
        <position position="1"/>
    </location>
</feature>
<dbReference type="Proteomes" id="UP000316580">
    <property type="component" value="Unassembled WGS sequence"/>
</dbReference>
<dbReference type="NCBIfam" id="TIGR01167">
    <property type="entry name" value="LPXTG_anchor"/>
    <property type="match status" value="1"/>
</dbReference>
<evidence type="ECO:0000256" key="3">
    <source>
        <dbReference type="ARBA" id="ARBA00022729"/>
    </source>
</evidence>
<organism evidence="7 8">
    <name type="scientific">Streptococcus pyogenes</name>
    <dbReference type="NCBI Taxonomy" id="1314"/>
    <lineage>
        <taxon>Bacteria</taxon>
        <taxon>Bacillati</taxon>
        <taxon>Bacillota</taxon>
        <taxon>Bacilli</taxon>
        <taxon>Lactobacillales</taxon>
        <taxon>Streptococcaceae</taxon>
        <taxon>Streptococcus</taxon>
    </lineage>
</organism>
<sequence>AKVLPKTAERSNPSLLAGLGLLCSTVFVALFKKKEKH</sequence>
<gene>
    <name evidence="7" type="ORF">FGO82_02315</name>
</gene>
<evidence type="ECO:0000256" key="1">
    <source>
        <dbReference type="ARBA" id="ARBA00022512"/>
    </source>
</evidence>
<keyword evidence="4" id="KW-0572">Peptidoglycan-anchor</keyword>